<reference evidence="2 3" key="1">
    <citation type="submission" date="2016-07" db="EMBL/GenBank/DDBJ databases">
        <title>Complete genome sequence of the Lentzea guizhouensis DHS C013.</title>
        <authorList>
            <person name="Cao C."/>
        </authorList>
    </citation>
    <scope>NUCLEOTIDE SEQUENCE [LARGE SCALE GENOMIC DNA]</scope>
    <source>
        <strain evidence="2 3">DHS C013</strain>
    </source>
</reference>
<dbReference type="KEGG" id="led:BBK82_30135"/>
<evidence type="ECO:0000313" key="3">
    <source>
        <dbReference type="Proteomes" id="UP000093053"/>
    </source>
</evidence>
<dbReference type="SUPFAM" id="SSF53335">
    <property type="entry name" value="S-adenosyl-L-methionine-dependent methyltransferases"/>
    <property type="match status" value="1"/>
</dbReference>
<dbReference type="RefSeq" id="WP_065918012.1">
    <property type="nucleotide sequence ID" value="NZ_CP016793.1"/>
</dbReference>
<evidence type="ECO:0000313" key="2">
    <source>
        <dbReference type="EMBL" id="ANZ39671.1"/>
    </source>
</evidence>
<dbReference type="GO" id="GO:0008757">
    <property type="term" value="F:S-adenosylmethionine-dependent methyltransferase activity"/>
    <property type="evidence" value="ECO:0007669"/>
    <property type="project" value="InterPro"/>
</dbReference>
<proteinExistence type="predicted"/>
<dbReference type="EMBL" id="CP016793">
    <property type="protein sequence ID" value="ANZ39671.1"/>
    <property type="molecule type" value="Genomic_DNA"/>
</dbReference>
<keyword evidence="2" id="KW-0489">Methyltransferase</keyword>
<dbReference type="Proteomes" id="UP000093053">
    <property type="component" value="Chromosome"/>
</dbReference>
<sequence>MIYEDPRAYLLGLEGIALLRAFTGEHDRDFVEARIAEIRRVLADEALANAAVEVDRVDSVTGYRLWSSTYDQPNGAFDIDEPVVKEIVNGLPVGVALDAACGTGRYAEFLAGRGHRVIGVDGSPDMLARARAKVPQGEFLLGDLHRLPVADAEVDLVVCALALTHVPSLEPVMAEFSRVLRPGGHLVIADMHPERVAQGAVPTVRGADGRPGRLSAHHHRIGDYLRAALPVGLHVRRCEEPLLPTATRQEPAETLGPWELWPWCLAAMVPEATRAANAGAPAQVIWHFQLGHQPPGAVSAGGNQASAH</sequence>
<protein>
    <submittedName>
        <fullName evidence="2">Methyltransferase</fullName>
    </submittedName>
</protein>
<evidence type="ECO:0000259" key="1">
    <source>
        <dbReference type="Pfam" id="PF08241"/>
    </source>
</evidence>
<dbReference type="CDD" id="cd02440">
    <property type="entry name" value="AdoMet_MTases"/>
    <property type="match status" value="1"/>
</dbReference>
<gene>
    <name evidence="2" type="ORF">BBK82_30135</name>
</gene>
<dbReference type="OrthoDB" id="9805171at2"/>
<dbReference type="GO" id="GO:0032259">
    <property type="term" value="P:methylation"/>
    <property type="evidence" value="ECO:0007669"/>
    <property type="project" value="UniProtKB-KW"/>
</dbReference>
<dbReference type="Pfam" id="PF08241">
    <property type="entry name" value="Methyltransf_11"/>
    <property type="match status" value="1"/>
</dbReference>
<dbReference type="Gene3D" id="3.40.50.150">
    <property type="entry name" value="Vaccinia Virus protein VP39"/>
    <property type="match status" value="1"/>
</dbReference>
<dbReference type="STRING" id="1586287.BBK82_30135"/>
<feature type="domain" description="Methyltransferase type 11" evidence="1">
    <location>
        <begin position="97"/>
        <end position="188"/>
    </location>
</feature>
<keyword evidence="3" id="KW-1185">Reference proteome</keyword>
<accession>A0A1B2HPQ3</accession>
<dbReference type="InterPro" id="IPR013216">
    <property type="entry name" value="Methyltransf_11"/>
</dbReference>
<keyword evidence="2" id="KW-0808">Transferase</keyword>
<dbReference type="InterPro" id="IPR029063">
    <property type="entry name" value="SAM-dependent_MTases_sf"/>
</dbReference>
<dbReference type="PANTHER" id="PTHR43591">
    <property type="entry name" value="METHYLTRANSFERASE"/>
    <property type="match status" value="1"/>
</dbReference>
<organism evidence="2 3">
    <name type="scientific">Lentzea guizhouensis</name>
    <dbReference type="NCBI Taxonomy" id="1586287"/>
    <lineage>
        <taxon>Bacteria</taxon>
        <taxon>Bacillati</taxon>
        <taxon>Actinomycetota</taxon>
        <taxon>Actinomycetes</taxon>
        <taxon>Pseudonocardiales</taxon>
        <taxon>Pseudonocardiaceae</taxon>
        <taxon>Lentzea</taxon>
    </lineage>
</organism>
<name>A0A1B2HPQ3_9PSEU</name>
<dbReference type="AlphaFoldDB" id="A0A1B2HPQ3"/>